<organism evidence="1 2">
    <name type="scientific">Nocardia acididurans</name>
    <dbReference type="NCBI Taxonomy" id="2802282"/>
    <lineage>
        <taxon>Bacteria</taxon>
        <taxon>Bacillati</taxon>
        <taxon>Actinomycetota</taxon>
        <taxon>Actinomycetes</taxon>
        <taxon>Mycobacteriales</taxon>
        <taxon>Nocardiaceae</taxon>
        <taxon>Nocardia</taxon>
    </lineage>
</organism>
<dbReference type="EMBL" id="JAERRJ010000013">
    <property type="protein sequence ID" value="MBL1078957.1"/>
    <property type="molecule type" value="Genomic_DNA"/>
</dbReference>
<name>A0ABS1ME96_9NOCA</name>
<dbReference type="SUPFAM" id="SSF140453">
    <property type="entry name" value="EsxAB dimer-like"/>
    <property type="match status" value="1"/>
</dbReference>
<dbReference type="Proteomes" id="UP000602198">
    <property type="component" value="Unassembled WGS sequence"/>
</dbReference>
<gene>
    <name evidence="1" type="ORF">JK358_31590</name>
</gene>
<sequence>MGEMLRADIEALRVMAAGVRVQAEAINGMDPVDLIAKVGRAMPNSATGSAAVDVSAPLLTALRRMAAELTTLADTTDRGATTYEETDRALSDQLDHYLHGTS</sequence>
<proteinExistence type="predicted"/>
<evidence type="ECO:0000313" key="2">
    <source>
        <dbReference type="Proteomes" id="UP000602198"/>
    </source>
</evidence>
<evidence type="ECO:0008006" key="3">
    <source>
        <dbReference type="Google" id="ProtNLM"/>
    </source>
</evidence>
<reference evidence="1 2" key="1">
    <citation type="submission" date="2021-01" db="EMBL/GenBank/DDBJ databases">
        <title>WGS of actinomycetes isolated from Thailand.</title>
        <authorList>
            <person name="Thawai C."/>
        </authorList>
    </citation>
    <scope>NUCLEOTIDE SEQUENCE [LARGE SCALE GENOMIC DNA]</scope>
    <source>
        <strain evidence="1 2">LPG 2</strain>
    </source>
</reference>
<keyword evidence="2" id="KW-1185">Reference proteome</keyword>
<dbReference type="RefSeq" id="WP_201954818.1">
    <property type="nucleotide sequence ID" value="NZ_JAERRJ010000013.1"/>
</dbReference>
<evidence type="ECO:0000313" key="1">
    <source>
        <dbReference type="EMBL" id="MBL1078957.1"/>
    </source>
</evidence>
<comment type="caution">
    <text evidence="1">The sequence shown here is derived from an EMBL/GenBank/DDBJ whole genome shotgun (WGS) entry which is preliminary data.</text>
</comment>
<accession>A0ABS1ME96</accession>
<protein>
    <recommendedName>
        <fullName evidence="3">Excreted virulence factor EspC (Type VII ESX diderm)</fullName>
    </recommendedName>
</protein>
<dbReference type="InterPro" id="IPR036689">
    <property type="entry name" value="ESAT-6-like_sf"/>
</dbReference>